<dbReference type="AlphaFoldDB" id="A0A183JRY8"/>
<evidence type="ECO:0000313" key="2">
    <source>
        <dbReference type="Proteomes" id="UP000279833"/>
    </source>
</evidence>
<evidence type="ECO:0000313" key="1">
    <source>
        <dbReference type="EMBL" id="VDO96081.1"/>
    </source>
</evidence>
<gene>
    <name evidence="1" type="ORF">SCUD_LOCUS5477</name>
</gene>
<accession>A0A183JRY8</accession>
<reference evidence="1 2" key="2">
    <citation type="submission" date="2018-11" db="EMBL/GenBank/DDBJ databases">
        <authorList>
            <consortium name="Pathogen Informatics"/>
        </authorList>
    </citation>
    <scope>NUCLEOTIDE SEQUENCE [LARGE SCALE GENOMIC DNA]</scope>
    <source>
        <strain evidence="1">Dakar</strain>
        <strain evidence="2">Dakar, Senegal</strain>
    </source>
</reference>
<protein>
    <submittedName>
        <fullName evidence="1 3">Uncharacterized protein</fullName>
    </submittedName>
</protein>
<dbReference type="EMBL" id="UZAK01009085">
    <property type="protein sequence ID" value="VDO96081.1"/>
    <property type="molecule type" value="Genomic_DNA"/>
</dbReference>
<organism evidence="3">
    <name type="scientific">Schistosoma curassoni</name>
    <dbReference type="NCBI Taxonomy" id="6186"/>
    <lineage>
        <taxon>Eukaryota</taxon>
        <taxon>Metazoa</taxon>
        <taxon>Spiralia</taxon>
        <taxon>Lophotrochozoa</taxon>
        <taxon>Platyhelminthes</taxon>
        <taxon>Trematoda</taxon>
        <taxon>Digenea</taxon>
        <taxon>Strigeidida</taxon>
        <taxon>Schistosomatoidea</taxon>
        <taxon>Schistosomatidae</taxon>
        <taxon>Schistosoma</taxon>
    </lineage>
</organism>
<name>A0A183JRY8_9TREM</name>
<sequence length="40" mass="4924">MKKNKIQLMIVERSECFLVKYVQCCMLLEMMKIHYLKLFP</sequence>
<keyword evidence="2" id="KW-1185">Reference proteome</keyword>
<dbReference type="WBParaSite" id="SCUD_0000547701-mRNA-1">
    <property type="protein sequence ID" value="SCUD_0000547701-mRNA-1"/>
    <property type="gene ID" value="SCUD_0000547701"/>
</dbReference>
<evidence type="ECO:0000313" key="3">
    <source>
        <dbReference type="WBParaSite" id="SCUD_0000547701-mRNA-1"/>
    </source>
</evidence>
<dbReference type="Proteomes" id="UP000279833">
    <property type="component" value="Unassembled WGS sequence"/>
</dbReference>
<proteinExistence type="predicted"/>
<reference evidence="3" key="1">
    <citation type="submission" date="2016-06" db="UniProtKB">
        <authorList>
            <consortium name="WormBaseParasite"/>
        </authorList>
    </citation>
    <scope>IDENTIFICATION</scope>
</reference>